<dbReference type="InterPro" id="IPR027385">
    <property type="entry name" value="Beta-barrel_OMP"/>
</dbReference>
<protein>
    <submittedName>
        <fullName evidence="4">Outer membrane beta-barrel protein</fullName>
    </submittedName>
</protein>
<feature type="signal peptide" evidence="2">
    <location>
        <begin position="1"/>
        <end position="22"/>
    </location>
</feature>
<evidence type="ECO:0000313" key="5">
    <source>
        <dbReference type="Proteomes" id="UP001060414"/>
    </source>
</evidence>
<evidence type="ECO:0000259" key="3">
    <source>
        <dbReference type="Pfam" id="PF13505"/>
    </source>
</evidence>
<dbReference type="Proteomes" id="UP001060414">
    <property type="component" value="Chromosome"/>
</dbReference>
<keyword evidence="5" id="KW-1185">Reference proteome</keyword>
<evidence type="ECO:0000313" key="4">
    <source>
        <dbReference type="EMBL" id="UWZ80171.1"/>
    </source>
</evidence>
<keyword evidence="1 2" id="KW-0732">Signal</keyword>
<accession>A0ABY5ZN60</accession>
<evidence type="ECO:0000256" key="1">
    <source>
        <dbReference type="ARBA" id="ARBA00022729"/>
    </source>
</evidence>
<organism evidence="4 5">
    <name type="scientific">Geoalkalibacter halelectricus</name>
    <dbReference type="NCBI Taxonomy" id="2847045"/>
    <lineage>
        <taxon>Bacteria</taxon>
        <taxon>Pseudomonadati</taxon>
        <taxon>Thermodesulfobacteriota</taxon>
        <taxon>Desulfuromonadia</taxon>
        <taxon>Desulfuromonadales</taxon>
        <taxon>Geoalkalibacteraceae</taxon>
        <taxon>Geoalkalibacter</taxon>
    </lineage>
</organism>
<dbReference type="InterPro" id="IPR011250">
    <property type="entry name" value="OMP/PagP_B-barrel"/>
</dbReference>
<evidence type="ECO:0000256" key="2">
    <source>
        <dbReference type="SAM" id="SignalP"/>
    </source>
</evidence>
<dbReference type="Pfam" id="PF13505">
    <property type="entry name" value="OMP_b-brl"/>
    <property type="match status" value="1"/>
</dbReference>
<dbReference type="RefSeq" id="WP_260748528.1">
    <property type="nucleotide sequence ID" value="NZ_CP092109.1"/>
</dbReference>
<dbReference type="EMBL" id="CP092109">
    <property type="protein sequence ID" value="UWZ80171.1"/>
    <property type="molecule type" value="Genomic_DNA"/>
</dbReference>
<name>A0ABY5ZN60_9BACT</name>
<feature type="chain" id="PRO_5045504428" evidence="2">
    <location>
        <begin position="23"/>
        <end position="217"/>
    </location>
</feature>
<dbReference type="SUPFAM" id="SSF56925">
    <property type="entry name" value="OMPA-like"/>
    <property type="match status" value="1"/>
</dbReference>
<dbReference type="Gene3D" id="2.40.160.20">
    <property type="match status" value="1"/>
</dbReference>
<feature type="domain" description="Outer membrane protein beta-barrel" evidence="3">
    <location>
        <begin position="11"/>
        <end position="216"/>
    </location>
</feature>
<sequence length="217" mass="23950">MPARVLRLTLLLLVLTAVPLHAAEEGFYLSAWGGGTLLDEAKVRGQQGSFNVDFDGGTAFGAALGYDFADRYPQIGQGRMELEWSYRSNSLKDARFTDSRLVADGDITVWSLMVNSFAEFHGTRPWLPYIGLGGGYARLSVDNARLAGDPLGDDSDDVFAYQFGGGLGYQINNQLTLDLGYRYFATLDATLRLADQSSVDWNYRAHTLLLGLRLTFR</sequence>
<proteinExistence type="predicted"/>
<gene>
    <name evidence="4" type="ORF">L9S41_01950</name>
</gene>
<reference evidence="4" key="1">
    <citation type="journal article" date="2022" name="Environ. Microbiol.">
        <title>Geoalkalibacter halelectricus SAP #1 sp. nov. possessing extracellular electron transfer and mineral#reducing capabilities from a haloalkaline environment.</title>
        <authorList>
            <person name="Yadav S."/>
            <person name="Singh R."/>
            <person name="Sundharam S.S."/>
            <person name="Chaudhary S."/>
            <person name="Krishnamurthi S."/>
            <person name="Patil S.A."/>
        </authorList>
    </citation>
    <scope>NUCLEOTIDE SEQUENCE</scope>
    <source>
        <strain evidence="4">SAP-1</strain>
    </source>
</reference>